<evidence type="ECO:0000313" key="2">
    <source>
        <dbReference type="Proteomes" id="UP000663838"/>
    </source>
</evidence>
<dbReference type="AlphaFoldDB" id="A0A821YLZ3"/>
<protein>
    <submittedName>
        <fullName evidence="1">Uncharacterized protein</fullName>
    </submittedName>
</protein>
<dbReference type="Gene3D" id="1.10.150.20">
    <property type="entry name" value="5' to 3' exonuclease, C-terminal subdomain"/>
    <property type="match status" value="1"/>
</dbReference>
<dbReference type="GO" id="GO:0005681">
    <property type="term" value="C:spliceosomal complex"/>
    <property type="evidence" value="ECO:0007669"/>
    <property type="project" value="TreeGrafter"/>
</dbReference>
<proteinExistence type="predicted"/>
<evidence type="ECO:0000313" key="1">
    <source>
        <dbReference type="EMBL" id="CAF4965582.1"/>
    </source>
</evidence>
<dbReference type="PANTHER" id="PTHR24075:SF5">
    <property type="entry name" value="U5 SMALL NUCLEAR RIBONUCLEOPROTEIN 200 KDA HELICASE"/>
    <property type="match status" value="1"/>
</dbReference>
<name>A0A821YLZ3_9BILA</name>
<dbReference type="InterPro" id="IPR035892">
    <property type="entry name" value="C2_domain_sf"/>
</dbReference>
<dbReference type="PANTHER" id="PTHR24075">
    <property type="entry name" value="SEC63 DOMAIN-CONTAINING"/>
    <property type="match status" value="1"/>
</dbReference>
<comment type="caution">
    <text evidence="1">The sequence shown here is derived from an EMBL/GenBank/DDBJ whole genome shotgun (WGS) entry which is preliminary data.</text>
</comment>
<sequence length="77" mass="8668">MEMQDEDRVELLQLSTSKLADVARFCNRYPNIEVSYDIPDKDDVSTGSIVNVNVALERADEVSGPVIAPLFPQKREE</sequence>
<reference evidence="1" key="1">
    <citation type="submission" date="2021-02" db="EMBL/GenBank/DDBJ databases">
        <authorList>
            <person name="Nowell W R."/>
        </authorList>
    </citation>
    <scope>NUCLEOTIDE SEQUENCE</scope>
</reference>
<dbReference type="GO" id="GO:0003724">
    <property type="term" value="F:RNA helicase activity"/>
    <property type="evidence" value="ECO:0007669"/>
    <property type="project" value="TreeGrafter"/>
</dbReference>
<dbReference type="Gene3D" id="2.60.40.150">
    <property type="entry name" value="C2 domain"/>
    <property type="match status" value="1"/>
</dbReference>
<dbReference type="Proteomes" id="UP000663838">
    <property type="component" value="Unassembled WGS sequence"/>
</dbReference>
<dbReference type="GO" id="GO:0003723">
    <property type="term" value="F:RNA binding"/>
    <property type="evidence" value="ECO:0007669"/>
    <property type="project" value="TreeGrafter"/>
</dbReference>
<accession>A0A821YLZ3</accession>
<gene>
    <name evidence="1" type="ORF">TOA249_LOCUS34388</name>
</gene>
<feature type="non-terminal residue" evidence="1">
    <location>
        <position position="77"/>
    </location>
</feature>
<dbReference type="GO" id="GO:0000388">
    <property type="term" value="P:spliceosome conformational change to release U4 (or U4atac) and U1 (or U11)"/>
    <property type="evidence" value="ECO:0007669"/>
    <property type="project" value="TreeGrafter"/>
</dbReference>
<dbReference type="EMBL" id="CAJOBS010019038">
    <property type="protein sequence ID" value="CAF4965582.1"/>
    <property type="molecule type" value="Genomic_DNA"/>
</dbReference>
<organism evidence="1 2">
    <name type="scientific">Rotaria socialis</name>
    <dbReference type="NCBI Taxonomy" id="392032"/>
    <lineage>
        <taxon>Eukaryota</taxon>
        <taxon>Metazoa</taxon>
        <taxon>Spiralia</taxon>
        <taxon>Gnathifera</taxon>
        <taxon>Rotifera</taxon>
        <taxon>Eurotatoria</taxon>
        <taxon>Bdelloidea</taxon>
        <taxon>Philodinida</taxon>
        <taxon>Philodinidae</taxon>
        <taxon>Rotaria</taxon>
    </lineage>
</organism>